<dbReference type="InterPro" id="IPR004792">
    <property type="entry name" value="BaiN-like"/>
</dbReference>
<protein>
    <recommendedName>
        <fullName evidence="8">Flavoprotein</fullName>
    </recommendedName>
</protein>
<evidence type="ECO:0000256" key="1">
    <source>
        <dbReference type="ARBA" id="ARBA00001974"/>
    </source>
</evidence>
<dbReference type="Gene3D" id="3.50.50.60">
    <property type="entry name" value="FAD/NAD(P)-binding domain"/>
    <property type="match status" value="1"/>
</dbReference>
<sequence length="415" mass="44332">MMYDVIVIGGGPAGMMAAGRAAARRASLSGRTARVLLLEKNPGLGKKLLITGGGRCNLTNNKTEVRTMLSKYKGNDQFLFSAFAQFSVKDALAFFNGRGLATKEENEGRIFPVSDSAKSVFDVLVKYMREGNVEVKTEVEVLGISQEKDHIVVATTGGGLRAAAVILATGGISRPETGSTGEGFKWLKKLGHTIIDNDFALVPVALSDAWVKKLAGVSLKDIKLTTFQNNQKQATGKGSIMFAHFGITGPLALNQSREIGELLKYGKVEAQIDLFPAKDLGAVRKELQELLSGEPNKKIKNVLSKLVPGALALALLEISTINGETKNNMVSAADRKTLAQVMKAIPLNVSHLLGADKAVVSSGGVALEEVNFKTMQSRKIPNLYLVGDVLNIDRPSGGYSLQLCWTTGFVAGNNI</sequence>
<reference evidence="6 7" key="1">
    <citation type="journal article" date="2016" name="Nat. Commun.">
        <title>Thousands of microbial genomes shed light on interconnected biogeochemical processes in an aquifer system.</title>
        <authorList>
            <person name="Anantharaman K."/>
            <person name="Brown C.T."/>
            <person name="Hug L.A."/>
            <person name="Sharon I."/>
            <person name="Castelle C.J."/>
            <person name="Probst A.J."/>
            <person name="Thomas B.C."/>
            <person name="Singh A."/>
            <person name="Wilkins M.J."/>
            <person name="Karaoz U."/>
            <person name="Brodie E.L."/>
            <person name="Williams K.H."/>
            <person name="Hubbard S.S."/>
            <person name="Banfield J.F."/>
        </authorList>
    </citation>
    <scope>NUCLEOTIDE SEQUENCE [LARGE SCALE GENOMIC DNA]</scope>
</reference>
<dbReference type="Gene3D" id="2.40.30.10">
    <property type="entry name" value="Translation factors"/>
    <property type="match status" value="1"/>
</dbReference>
<name>A0A1G2HS22_9BACT</name>
<keyword evidence="3" id="KW-0274">FAD</keyword>
<proteinExistence type="predicted"/>
<evidence type="ECO:0000256" key="2">
    <source>
        <dbReference type="ARBA" id="ARBA00022630"/>
    </source>
</evidence>
<evidence type="ECO:0008006" key="8">
    <source>
        <dbReference type="Google" id="ProtNLM"/>
    </source>
</evidence>
<dbReference type="PANTHER" id="PTHR42887:SF2">
    <property type="entry name" value="OS12G0638800 PROTEIN"/>
    <property type="match status" value="1"/>
</dbReference>
<feature type="domain" description="RsdA/BaiN/AoA(So)-like Rossmann fold-like" evidence="4">
    <location>
        <begin position="4"/>
        <end position="413"/>
    </location>
</feature>
<evidence type="ECO:0000313" key="7">
    <source>
        <dbReference type="Proteomes" id="UP000178774"/>
    </source>
</evidence>
<accession>A0A1G2HS22</accession>
<dbReference type="SUPFAM" id="SSF160996">
    <property type="entry name" value="HI0933 insert domain-like"/>
    <property type="match status" value="1"/>
</dbReference>
<keyword evidence="2" id="KW-0285">Flavoprotein</keyword>
<feature type="domain" description="RsdA/BaiN/AoA(So)-like insert" evidence="5">
    <location>
        <begin position="200"/>
        <end position="360"/>
    </location>
</feature>
<dbReference type="Pfam" id="PF22780">
    <property type="entry name" value="HI0933_like_1st"/>
    <property type="match status" value="1"/>
</dbReference>
<dbReference type="InterPro" id="IPR023166">
    <property type="entry name" value="BaiN-like_dom_sf"/>
</dbReference>
<gene>
    <name evidence="6" type="ORF">A2822_02340</name>
</gene>
<organism evidence="6 7">
    <name type="scientific">Candidatus Staskawiczbacteria bacterium RIFCSPHIGHO2_01_FULL_41_41</name>
    <dbReference type="NCBI Taxonomy" id="1802203"/>
    <lineage>
        <taxon>Bacteria</taxon>
        <taxon>Candidatus Staskawicziibacteriota</taxon>
    </lineage>
</organism>
<evidence type="ECO:0000259" key="4">
    <source>
        <dbReference type="Pfam" id="PF03486"/>
    </source>
</evidence>
<dbReference type="InterPro" id="IPR055178">
    <property type="entry name" value="RsdA/BaiN/AoA(So)-like_dom"/>
</dbReference>
<dbReference type="SUPFAM" id="SSF51905">
    <property type="entry name" value="FAD/NAD(P)-binding domain"/>
    <property type="match status" value="1"/>
</dbReference>
<comment type="caution">
    <text evidence="6">The sequence shown here is derived from an EMBL/GenBank/DDBJ whole genome shotgun (WGS) entry which is preliminary data.</text>
</comment>
<dbReference type="InterPro" id="IPR057661">
    <property type="entry name" value="RsdA/BaiN/AoA(So)_Rossmann"/>
</dbReference>
<dbReference type="PRINTS" id="PR00411">
    <property type="entry name" value="PNDRDTASEI"/>
</dbReference>
<dbReference type="Proteomes" id="UP000178774">
    <property type="component" value="Unassembled WGS sequence"/>
</dbReference>
<evidence type="ECO:0000313" key="6">
    <source>
        <dbReference type="EMBL" id="OGZ65332.1"/>
    </source>
</evidence>
<dbReference type="Gene3D" id="1.10.8.260">
    <property type="entry name" value="HI0933 insert domain-like"/>
    <property type="match status" value="1"/>
</dbReference>
<comment type="cofactor">
    <cofactor evidence="1">
        <name>FAD</name>
        <dbReference type="ChEBI" id="CHEBI:57692"/>
    </cofactor>
</comment>
<dbReference type="PRINTS" id="PR00368">
    <property type="entry name" value="FADPNR"/>
</dbReference>
<evidence type="ECO:0000256" key="3">
    <source>
        <dbReference type="ARBA" id="ARBA00022827"/>
    </source>
</evidence>
<dbReference type="EMBL" id="MHOP01000023">
    <property type="protein sequence ID" value="OGZ65332.1"/>
    <property type="molecule type" value="Genomic_DNA"/>
</dbReference>
<dbReference type="AlphaFoldDB" id="A0A1G2HS22"/>
<dbReference type="PANTHER" id="PTHR42887">
    <property type="entry name" value="OS12G0638800 PROTEIN"/>
    <property type="match status" value="1"/>
</dbReference>
<dbReference type="NCBIfam" id="TIGR00275">
    <property type="entry name" value="aminoacetone oxidase family FAD-binding enzyme"/>
    <property type="match status" value="1"/>
</dbReference>
<dbReference type="InterPro" id="IPR036188">
    <property type="entry name" value="FAD/NAD-bd_sf"/>
</dbReference>
<evidence type="ECO:0000259" key="5">
    <source>
        <dbReference type="Pfam" id="PF22780"/>
    </source>
</evidence>
<dbReference type="Pfam" id="PF03486">
    <property type="entry name" value="HI0933_like"/>
    <property type="match status" value="1"/>
</dbReference>